<name>A0A544Y9Z3_9ACTN</name>
<dbReference type="RefSeq" id="WP_142624567.1">
    <property type="nucleotide sequence ID" value="NZ_VIRM01000064.1"/>
</dbReference>
<proteinExistence type="predicted"/>
<accession>A0A544Y9Z3</accession>
<sequence length="196" mass="22762">MRVTESPGSRWQDLSALWRERWPLCPPLAYELKHAYRDRWVRFHSLPDSKRYAEDEAEYAILLHRYNTVLGELFDGERVHVVTAGYGPPRKPVRFFGGTDPHTLDPGSEFWTTLRDEDRFVHLYVSERPWEPGMIDPLLRAVVDDECGDVIMMDTGLRRLYHPYDGGADCILETAEERHRLKAAHGDWLSGRPDGL</sequence>
<feature type="domain" description="DUF3885" evidence="1">
    <location>
        <begin position="28"/>
        <end position="191"/>
    </location>
</feature>
<gene>
    <name evidence="2" type="ORF">FLX08_35065</name>
</gene>
<reference evidence="2 3" key="1">
    <citation type="submission" date="2019-07" db="EMBL/GenBank/DDBJ databases">
        <title>Microbispora hainanensis DSM 45428.</title>
        <authorList>
            <person name="Thawai C."/>
        </authorList>
    </citation>
    <scope>NUCLEOTIDE SEQUENCE [LARGE SCALE GENOMIC DNA]</scope>
    <source>
        <strain evidence="2 3">DSM 45428</strain>
    </source>
</reference>
<dbReference type="Proteomes" id="UP000316541">
    <property type="component" value="Unassembled WGS sequence"/>
</dbReference>
<comment type="caution">
    <text evidence="2">The sequence shown here is derived from an EMBL/GenBank/DDBJ whole genome shotgun (WGS) entry which is preliminary data.</text>
</comment>
<dbReference type="AlphaFoldDB" id="A0A544Y9Z3"/>
<dbReference type="InterPro" id="IPR024976">
    <property type="entry name" value="DUF3885"/>
</dbReference>
<dbReference type="EMBL" id="VIRM01000064">
    <property type="protein sequence ID" value="TQS13595.1"/>
    <property type="molecule type" value="Genomic_DNA"/>
</dbReference>
<organism evidence="2 3">
    <name type="scientific">Microbispora hainanensis</name>
    <dbReference type="NCBI Taxonomy" id="568844"/>
    <lineage>
        <taxon>Bacteria</taxon>
        <taxon>Bacillati</taxon>
        <taxon>Actinomycetota</taxon>
        <taxon>Actinomycetes</taxon>
        <taxon>Streptosporangiales</taxon>
        <taxon>Streptosporangiaceae</taxon>
        <taxon>Microbispora</taxon>
    </lineage>
</organism>
<protein>
    <recommendedName>
        <fullName evidence="1">DUF3885 domain-containing protein</fullName>
    </recommendedName>
</protein>
<evidence type="ECO:0000259" key="1">
    <source>
        <dbReference type="Pfam" id="PF13021"/>
    </source>
</evidence>
<dbReference type="Pfam" id="PF13021">
    <property type="entry name" value="DUF3885"/>
    <property type="match status" value="1"/>
</dbReference>
<evidence type="ECO:0000313" key="2">
    <source>
        <dbReference type="EMBL" id="TQS13595.1"/>
    </source>
</evidence>
<evidence type="ECO:0000313" key="3">
    <source>
        <dbReference type="Proteomes" id="UP000316541"/>
    </source>
</evidence>